<dbReference type="InterPro" id="IPR014305">
    <property type="entry name" value="RNA_pol_sigma-G_actinobac"/>
</dbReference>
<dbReference type="InterPro" id="IPR014284">
    <property type="entry name" value="RNA_pol_sigma-70_dom"/>
</dbReference>
<dbReference type="NCBIfam" id="TIGR02937">
    <property type="entry name" value="sigma70-ECF"/>
    <property type="match status" value="1"/>
</dbReference>
<name>A0A4R2JGX3_9PSEU</name>
<reference evidence="9 10" key="1">
    <citation type="submission" date="2019-03" db="EMBL/GenBank/DDBJ databases">
        <title>Genomic Encyclopedia of Type Strains, Phase IV (KMG-IV): sequencing the most valuable type-strain genomes for metagenomic binning, comparative biology and taxonomic classification.</title>
        <authorList>
            <person name="Goeker M."/>
        </authorList>
    </citation>
    <scope>NUCLEOTIDE SEQUENCE [LARGE SCALE GENOMIC DNA]</scope>
    <source>
        <strain evidence="9 10">DSM 45934</strain>
    </source>
</reference>
<keyword evidence="3" id="KW-0805">Transcription regulation</keyword>
<dbReference type="NCBIfam" id="TIGR02960">
    <property type="entry name" value="SigX5"/>
    <property type="match status" value="1"/>
</dbReference>
<evidence type="ECO:0000259" key="6">
    <source>
        <dbReference type="Pfam" id="PF04542"/>
    </source>
</evidence>
<evidence type="ECO:0000313" key="9">
    <source>
        <dbReference type="EMBL" id="TCO58294.1"/>
    </source>
</evidence>
<dbReference type="InterPro" id="IPR037401">
    <property type="entry name" value="SnoaL-like"/>
</dbReference>
<evidence type="ECO:0000256" key="4">
    <source>
        <dbReference type="ARBA" id="ARBA00023082"/>
    </source>
</evidence>
<comment type="caution">
    <text evidence="9">The sequence shown here is derived from an EMBL/GenBank/DDBJ whole genome shotgun (WGS) entry which is preliminary data.</text>
</comment>
<dbReference type="SUPFAM" id="SSF54427">
    <property type="entry name" value="NTF2-like"/>
    <property type="match status" value="1"/>
</dbReference>
<dbReference type="GO" id="GO:0003677">
    <property type="term" value="F:DNA binding"/>
    <property type="evidence" value="ECO:0007669"/>
    <property type="project" value="InterPro"/>
</dbReference>
<dbReference type="AlphaFoldDB" id="A0A4R2JGX3"/>
<evidence type="ECO:0000256" key="5">
    <source>
        <dbReference type="ARBA" id="ARBA00023163"/>
    </source>
</evidence>
<dbReference type="Gene3D" id="1.10.10.10">
    <property type="entry name" value="Winged helix-like DNA-binding domain superfamily/Winged helix DNA-binding domain"/>
    <property type="match status" value="1"/>
</dbReference>
<protein>
    <submittedName>
        <fullName evidence="9">RNA polymerase sigma-70 factor (ECF subfamily)</fullName>
    </submittedName>
</protein>
<dbReference type="Pfam" id="PF12680">
    <property type="entry name" value="SnoaL_2"/>
    <property type="match status" value="1"/>
</dbReference>
<dbReference type="Proteomes" id="UP000295680">
    <property type="component" value="Unassembled WGS sequence"/>
</dbReference>
<dbReference type="Pfam" id="PF08281">
    <property type="entry name" value="Sigma70_r4_2"/>
    <property type="match status" value="1"/>
</dbReference>
<keyword evidence="4" id="KW-0731">Sigma factor</keyword>
<evidence type="ECO:0000256" key="1">
    <source>
        <dbReference type="ARBA" id="ARBA00010641"/>
    </source>
</evidence>
<dbReference type="Gene3D" id="3.10.450.50">
    <property type="match status" value="1"/>
</dbReference>
<dbReference type="InterPro" id="IPR052704">
    <property type="entry name" value="ECF_Sigma-70_Domain"/>
</dbReference>
<keyword evidence="5" id="KW-0804">Transcription</keyword>
<dbReference type="Gene3D" id="1.10.1740.10">
    <property type="match status" value="1"/>
</dbReference>
<dbReference type="InterPro" id="IPR036388">
    <property type="entry name" value="WH-like_DNA-bd_sf"/>
</dbReference>
<dbReference type="NCBIfam" id="NF006089">
    <property type="entry name" value="PRK08241.1"/>
    <property type="match status" value="1"/>
</dbReference>
<dbReference type="SUPFAM" id="SSF88659">
    <property type="entry name" value="Sigma3 and sigma4 domains of RNA polymerase sigma factors"/>
    <property type="match status" value="1"/>
</dbReference>
<evidence type="ECO:0000259" key="7">
    <source>
        <dbReference type="Pfam" id="PF08281"/>
    </source>
</evidence>
<comment type="subunit">
    <text evidence="2">Interacts transiently with the RNA polymerase catalytic core formed by RpoA, RpoB, RpoC and RpoZ (2 alpha, 1 beta, 1 beta' and 1 omega subunit) to form the RNA polymerase holoenzyme that can initiate transcription.</text>
</comment>
<accession>A0A4R2JGX3</accession>
<dbReference type="InterPro" id="IPR013325">
    <property type="entry name" value="RNA_pol_sigma_r2"/>
</dbReference>
<dbReference type="PANTHER" id="PTHR30173">
    <property type="entry name" value="SIGMA 19 FACTOR"/>
    <property type="match status" value="1"/>
</dbReference>
<dbReference type="GO" id="GO:0016987">
    <property type="term" value="F:sigma factor activity"/>
    <property type="evidence" value="ECO:0007669"/>
    <property type="project" value="UniProtKB-KW"/>
</dbReference>
<gene>
    <name evidence="9" type="ORF">EV192_105359</name>
</gene>
<comment type="similarity">
    <text evidence="1">Belongs to the sigma-70 factor family. ECF subfamily.</text>
</comment>
<evidence type="ECO:0000256" key="3">
    <source>
        <dbReference type="ARBA" id="ARBA00023015"/>
    </source>
</evidence>
<feature type="domain" description="RNA polymerase sigma factor 70 region 4 type 2" evidence="7">
    <location>
        <begin position="126"/>
        <end position="178"/>
    </location>
</feature>
<evidence type="ECO:0000313" key="10">
    <source>
        <dbReference type="Proteomes" id="UP000295680"/>
    </source>
</evidence>
<evidence type="ECO:0000256" key="2">
    <source>
        <dbReference type="ARBA" id="ARBA00011344"/>
    </source>
</evidence>
<dbReference type="EMBL" id="SLWS01000005">
    <property type="protein sequence ID" value="TCO58294.1"/>
    <property type="molecule type" value="Genomic_DNA"/>
</dbReference>
<organism evidence="9 10">
    <name type="scientific">Actinocrispum wychmicini</name>
    <dbReference type="NCBI Taxonomy" id="1213861"/>
    <lineage>
        <taxon>Bacteria</taxon>
        <taxon>Bacillati</taxon>
        <taxon>Actinomycetota</taxon>
        <taxon>Actinomycetes</taxon>
        <taxon>Pseudonocardiales</taxon>
        <taxon>Pseudonocardiaceae</taxon>
        <taxon>Actinocrispum</taxon>
    </lineage>
</organism>
<dbReference type="GO" id="GO:0006352">
    <property type="term" value="P:DNA-templated transcription initiation"/>
    <property type="evidence" value="ECO:0007669"/>
    <property type="project" value="InterPro"/>
</dbReference>
<dbReference type="SUPFAM" id="SSF88946">
    <property type="entry name" value="Sigma2 domain of RNA polymerase sigma factors"/>
    <property type="match status" value="1"/>
</dbReference>
<dbReference type="InterPro" id="IPR032710">
    <property type="entry name" value="NTF2-like_dom_sf"/>
</dbReference>
<dbReference type="PANTHER" id="PTHR30173:SF36">
    <property type="entry name" value="ECF RNA POLYMERASE SIGMA FACTOR SIGJ"/>
    <property type="match status" value="1"/>
</dbReference>
<evidence type="ECO:0000259" key="8">
    <source>
        <dbReference type="Pfam" id="PF12680"/>
    </source>
</evidence>
<dbReference type="InterPro" id="IPR013324">
    <property type="entry name" value="RNA_pol_sigma_r3/r4-like"/>
</dbReference>
<dbReference type="InterPro" id="IPR007627">
    <property type="entry name" value="RNA_pol_sigma70_r2"/>
</dbReference>
<dbReference type="InterPro" id="IPR013249">
    <property type="entry name" value="RNA_pol_sigma70_r4_t2"/>
</dbReference>
<keyword evidence="10" id="KW-1185">Reference proteome</keyword>
<proteinExistence type="inferred from homology"/>
<dbReference type="RefSeq" id="WP_165960563.1">
    <property type="nucleotide sequence ID" value="NZ_SLWS01000005.1"/>
</dbReference>
<sequence>MNTPLLPAARAGDQDAFRQLLGPHLALLHVHCYRMLGSYHDAEEALQDVQLRAWRSLDTYAERAPLMHWLYRIATTTCLKIINARAKQPAAVADIDYLEPYPDRLLDALPDTDPAALAERRESVSLAFITALQLLPATQRAVLILREVLAWSAVEVADLLEATVPAVNSMLQRARATLRDTAPSPRPLTGADHRVLTRFIDAWHRRDIAGLTALLREDAELRMPPETMEFLGRDAVIGFFAAVPAEGRLETIRLVPTRANGQLAVAAFDTDESGAPRPYGLMVFDLDDNAVVRITGFPSCELSQNPRCAPSEVFTGLSPV</sequence>
<feature type="domain" description="RNA polymerase sigma-70 region 2" evidence="6">
    <location>
        <begin position="23"/>
        <end position="84"/>
    </location>
</feature>
<feature type="domain" description="SnoaL-like" evidence="8">
    <location>
        <begin position="197"/>
        <end position="288"/>
    </location>
</feature>
<dbReference type="Pfam" id="PF04542">
    <property type="entry name" value="Sigma70_r2"/>
    <property type="match status" value="1"/>
</dbReference>
<dbReference type="CDD" id="cd06171">
    <property type="entry name" value="Sigma70_r4"/>
    <property type="match status" value="1"/>
</dbReference>